<name>A0ABS3N8H3_9BACI</name>
<dbReference type="Pfam" id="PF23023">
    <property type="entry name" value="Anti-Pycsar_Apyc1"/>
    <property type="match status" value="1"/>
</dbReference>
<dbReference type="InterPro" id="IPR001279">
    <property type="entry name" value="Metallo-B-lactamas"/>
</dbReference>
<gene>
    <name evidence="2" type="ORF">I7822_22225</name>
</gene>
<dbReference type="Gene3D" id="3.60.15.10">
    <property type="entry name" value="Ribonuclease Z/Hydroxyacylglutathione hydrolase-like"/>
    <property type="match status" value="1"/>
</dbReference>
<protein>
    <submittedName>
        <fullName evidence="2">MBL fold metallo-hydrolase</fullName>
    </submittedName>
</protein>
<proteinExistence type="predicted"/>
<accession>A0ABS3N8H3</accession>
<dbReference type="EMBL" id="JAGDEL010000022">
    <property type="protein sequence ID" value="MBO1514345.1"/>
    <property type="molecule type" value="Genomic_DNA"/>
</dbReference>
<dbReference type="Proteomes" id="UP000663981">
    <property type="component" value="Unassembled WGS sequence"/>
</dbReference>
<sequence length="255" mass="29269">MIIMPLGVGGAFTSRFYHNNYIFDLNGITLLLDAGTTLRDSLGASDIEVCDIDYVFITHFHFDHVGGLEELLMKRYWRFVDNEHAPLKLNVIVHETQVNLYHMLLQPGLSNQGLTLNDYCEFIVLPESNSLHLNGYEISLTDISDLHVKGMKSFAVKILETNSKKNILFTSDIKFLTNSNFIEQINENTCAIFQDISFTENQAHSTLNEVLSYYPKRFHNKIYAMHYCDDIESYTYVIQQANINITIQGKPILIE</sequence>
<evidence type="ECO:0000313" key="2">
    <source>
        <dbReference type="EMBL" id="MBO1514345.1"/>
    </source>
</evidence>
<comment type="caution">
    <text evidence="2">The sequence shown here is derived from an EMBL/GenBank/DDBJ whole genome shotgun (WGS) entry which is preliminary data.</text>
</comment>
<dbReference type="InterPro" id="IPR036866">
    <property type="entry name" value="RibonucZ/Hydroxyglut_hydro"/>
</dbReference>
<keyword evidence="3" id="KW-1185">Reference proteome</keyword>
<organism evidence="2 3">
    <name type="scientific">Metabacillus bambusae</name>
    <dbReference type="NCBI Taxonomy" id="2795218"/>
    <lineage>
        <taxon>Bacteria</taxon>
        <taxon>Bacillati</taxon>
        <taxon>Bacillota</taxon>
        <taxon>Bacilli</taxon>
        <taxon>Bacillales</taxon>
        <taxon>Bacillaceae</taxon>
        <taxon>Metabacillus</taxon>
    </lineage>
</organism>
<dbReference type="SUPFAM" id="SSF56281">
    <property type="entry name" value="Metallo-hydrolase/oxidoreductase"/>
    <property type="match status" value="1"/>
</dbReference>
<feature type="domain" description="Metallo-beta-lactamase" evidence="1">
    <location>
        <begin position="17"/>
        <end position="226"/>
    </location>
</feature>
<evidence type="ECO:0000313" key="3">
    <source>
        <dbReference type="Proteomes" id="UP000663981"/>
    </source>
</evidence>
<evidence type="ECO:0000259" key="1">
    <source>
        <dbReference type="SMART" id="SM00849"/>
    </source>
</evidence>
<dbReference type="SMART" id="SM00849">
    <property type="entry name" value="Lactamase_B"/>
    <property type="match status" value="1"/>
</dbReference>
<reference evidence="2 3" key="1">
    <citation type="submission" date="2021-03" db="EMBL/GenBank/DDBJ databases">
        <title>Whole genome sequence of Metabacillus bambusae BG109.</title>
        <authorList>
            <person name="Jeong J.W."/>
        </authorList>
    </citation>
    <scope>NUCLEOTIDE SEQUENCE [LARGE SCALE GENOMIC DNA]</scope>
    <source>
        <strain evidence="2 3">BG109</strain>
    </source>
</reference>